<dbReference type="EMBL" id="SNWM01000004">
    <property type="protein sequence ID" value="TDO20945.1"/>
    <property type="molecule type" value="Genomic_DNA"/>
</dbReference>
<dbReference type="AlphaFoldDB" id="A0A4R6IHR1"/>
<dbReference type="RefSeq" id="WP_133557861.1">
    <property type="nucleotide sequence ID" value="NZ_SNWM01000004.1"/>
</dbReference>
<protein>
    <recommendedName>
        <fullName evidence="4">Lipoprotein</fullName>
    </recommendedName>
</protein>
<dbReference type="PROSITE" id="PS51257">
    <property type="entry name" value="PROKAR_LIPOPROTEIN"/>
    <property type="match status" value="1"/>
</dbReference>
<accession>A0A4R6IHR1</accession>
<feature type="chain" id="PRO_5020346975" description="Lipoprotein" evidence="1">
    <location>
        <begin position="20"/>
        <end position="177"/>
    </location>
</feature>
<gene>
    <name evidence="2" type="ORF">CLV32_3582</name>
</gene>
<keyword evidence="1" id="KW-0732">Signal</keyword>
<feature type="signal peptide" evidence="1">
    <location>
        <begin position="1"/>
        <end position="19"/>
    </location>
</feature>
<reference evidence="2 3" key="1">
    <citation type="submission" date="2019-03" db="EMBL/GenBank/DDBJ databases">
        <title>Genomic Encyclopedia of Archaeal and Bacterial Type Strains, Phase II (KMG-II): from individual species to whole genera.</title>
        <authorList>
            <person name="Goeker M."/>
        </authorList>
    </citation>
    <scope>NUCLEOTIDE SEQUENCE [LARGE SCALE GENOMIC DNA]</scope>
    <source>
        <strain evidence="2 3">DSM 19034</strain>
    </source>
</reference>
<name>A0A4R6IHR1_9SPHI</name>
<organism evidence="2 3">
    <name type="scientific">Pedobacter duraquae</name>
    <dbReference type="NCBI Taxonomy" id="425511"/>
    <lineage>
        <taxon>Bacteria</taxon>
        <taxon>Pseudomonadati</taxon>
        <taxon>Bacteroidota</taxon>
        <taxon>Sphingobacteriia</taxon>
        <taxon>Sphingobacteriales</taxon>
        <taxon>Sphingobacteriaceae</taxon>
        <taxon>Pedobacter</taxon>
    </lineage>
</organism>
<proteinExistence type="predicted"/>
<evidence type="ECO:0008006" key="4">
    <source>
        <dbReference type="Google" id="ProtNLM"/>
    </source>
</evidence>
<dbReference type="Proteomes" id="UP000295499">
    <property type="component" value="Unassembled WGS sequence"/>
</dbReference>
<dbReference type="OrthoDB" id="4301792at2"/>
<keyword evidence="3" id="KW-1185">Reference proteome</keyword>
<evidence type="ECO:0000313" key="3">
    <source>
        <dbReference type="Proteomes" id="UP000295499"/>
    </source>
</evidence>
<sequence length="177" mass="20677">MSKKITQIILISLISCLLACNSESHKTAIEIPPRLIQTDTTNRTQFIAIIDDSAIKKNIQLTKNDLSIIDQQIKIAVSNYNVEREQYLKKIRLEDPKTTIKREDLFIDLKNYKRQYVAHINAKKQKEVWVNCFCSNEGNDEWKSKIIEVRDGGKCYFNLRIIIEQKSYYEFMVNGKA</sequence>
<evidence type="ECO:0000313" key="2">
    <source>
        <dbReference type="EMBL" id="TDO20945.1"/>
    </source>
</evidence>
<evidence type="ECO:0000256" key="1">
    <source>
        <dbReference type="SAM" id="SignalP"/>
    </source>
</evidence>
<comment type="caution">
    <text evidence="2">The sequence shown here is derived from an EMBL/GenBank/DDBJ whole genome shotgun (WGS) entry which is preliminary data.</text>
</comment>